<evidence type="ECO:0000313" key="4">
    <source>
        <dbReference type="EMBL" id="CAE0694941.1"/>
    </source>
</evidence>
<feature type="transmembrane region" description="Helical" evidence="2">
    <location>
        <begin position="165"/>
        <end position="192"/>
    </location>
</feature>
<keyword evidence="2" id="KW-0472">Membrane</keyword>
<evidence type="ECO:0000313" key="3">
    <source>
        <dbReference type="EMBL" id="CAE0694940.1"/>
    </source>
</evidence>
<dbReference type="Proteomes" id="UP000789595">
    <property type="component" value="Unassembled WGS sequence"/>
</dbReference>
<keyword evidence="2" id="KW-0812">Transmembrane</keyword>
<dbReference type="EMBL" id="CAKKNE010000002">
    <property type="protein sequence ID" value="CAH0368912.1"/>
    <property type="molecule type" value="Genomic_DNA"/>
</dbReference>
<feature type="compositionally biased region" description="Acidic residues" evidence="1">
    <location>
        <begin position="329"/>
        <end position="340"/>
    </location>
</feature>
<reference evidence="4" key="1">
    <citation type="submission" date="2021-01" db="EMBL/GenBank/DDBJ databases">
        <authorList>
            <person name="Corre E."/>
            <person name="Pelletier E."/>
            <person name="Niang G."/>
            <person name="Scheremetjew M."/>
            <person name="Finn R."/>
            <person name="Kale V."/>
            <person name="Holt S."/>
            <person name="Cochrane G."/>
            <person name="Meng A."/>
            <person name="Brown T."/>
            <person name="Cohen L."/>
        </authorList>
    </citation>
    <scope>NUCLEOTIDE SEQUENCE</scope>
    <source>
        <strain evidence="4">CCMP1756</strain>
    </source>
</reference>
<evidence type="ECO:0000313" key="6">
    <source>
        <dbReference type="Proteomes" id="UP000789595"/>
    </source>
</evidence>
<organism evidence="4">
    <name type="scientific">Pelagomonas calceolata</name>
    <dbReference type="NCBI Taxonomy" id="35677"/>
    <lineage>
        <taxon>Eukaryota</taxon>
        <taxon>Sar</taxon>
        <taxon>Stramenopiles</taxon>
        <taxon>Ochrophyta</taxon>
        <taxon>Pelagophyceae</taxon>
        <taxon>Pelagomonadales</taxon>
        <taxon>Pelagomonadaceae</taxon>
        <taxon>Pelagomonas</taxon>
    </lineage>
</organism>
<feature type="transmembrane region" description="Helical" evidence="2">
    <location>
        <begin position="212"/>
        <end position="234"/>
    </location>
</feature>
<evidence type="ECO:0000313" key="5">
    <source>
        <dbReference type="EMBL" id="CAH0368912.1"/>
    </source>
</evidence>
<feature type="region of interest" description="Disordered" evidence="1">
    <location>
        <begin position="138"/>
        <end position="160"/>
    </location>
</feature>
<keyword evidence="2" id="KW-1133">Transmembrane helix</keyword>
<feature type="region of interest" description="Disordered" evidence="1">
    <location>
        <begin position="237"/>
        <end position="355"/>
    </location>
</feature>
<proteinExistence type="predicted"/>
<accession>A0A6S8U1L6</accession>
<sequence length="756" mass="80572">MTRFGRGRYAVGGRSVWPCCRPKRRFVRCKGGGRRGARRGLANHDRQCAVATACTNLVGLVLTCAAGAASAVGALAAAPFRGRAPAGVASAPDAIVSALPADAALPVRAADATPSSDGSSRAPGAGRASECALASRGTASCAPAATPRDDDDAEPRTGTPRRRRLAAIAAMPAAHLAQFLAFVVFCFCVKSASAADFGDVTEMDLSQMLLDALGAPAVAVATGVGGLAAGAVVVGRRRRRVSGTTPPRPPRPRVGEEDDGGRPLGPPPPGAALVAELGPGWGPGAARHGDAGDPYDFDDLRSRDEADPAGADHAVNACASGSSLGADVSDGEISDSDEEPPPAYDDMGFDLDEEPPPAYEEEQLVAQRDADAAPPFRGTPDTLVLRPGDGQLAAPAPAGEFLQANAQLAQDISDQPLQELPGPEQAPVHVLTDLGRRAALNASNASATAREGSHGHELRRDQTRATETHFLVDIVIGSAGPDATVYQYFKTNRQHARGAIHRLLAAAASRAEWLRGAAFIPAIHHNKLQAQPDDRVWDAANAVVQSVEGAQLADKVIRRPLGAPPLDKASRDDNEARRRWHVGKLAVDDEELIKIRETTDTLAIFDDDHWTGFTLDAIFDVLDEANDRLRLGFNIICLTFARCAPATRATPTFSDLTRDVRRVLRPERGDGGPGLRRRRLPLRAVRARRAERVARQEEPEGLGLRREVRARAPARVARLPRVRRAHRRRRAQVEGDLPQVLPRQEEERLRIRVRSS</sequence>
<keyword evidence="6" id="KW-1185">Reference proteome</keyword>
<gene>
    <name evidence="3" type="ORF">PCAL00307_LOCUS10376</name>
    <name evidence="4" type="ORF">PCAL00307_LOCUS10377</name>
    <name evidence="5" type="ORF">PECAL_2P20130</name>
</gene>
<reference evidence="5" key="2">
    <citation type="submission" date="2021-11" db="EMBL/GenBank/DDBJ databases">
        <authorList>
            <consortium name="Genoscope - CEA"/>
            <person name="William W."/>
        </authorList>
    </citation>
    <scope>NUCLEOTIDE SEQUENCE</scope>
</reference>
<dbReference type="EMBL" id="HBIW01012097">
    <property type="protein sequence ID" value="CAE0694941.1"/>
    <property type="molecule type" value="Transcribed_RNA"/>
</dbReference>
<protein>
    <submittedName>
        <fullName evidence="4">Uncharacterized protein</fullName>
    </submittedName>
</protein>
<dbReference type="EMBL" id="HBIW01012096">
    <property type="protein sequence ID" value="CAE0694940.1"/>
    <property type="molecule type" value="Transcribed_RNA"/>
</dbReference>
<evidence type="ECO:0000256" key="1">
    <source>
        <dbReference type="SAM" id="MobiDB-lite"/>
    </source>
</evidence>
<evidence type="ECO:0000256" key="2">
    <source>
        <dbReference type="SAM" id="Phobius"/>
    </source>
</evidence>
<dbReference type="AlphaFoldDB" id="A0A6S8U1L6"/>
<name>A0A6S8U1L6_9STRA</name>